<reference evidence="26 27" key="1">
    <citation type="journal article" date="2007" name="Science">
        <title>Sea anemone genome reveals ancestral eumetazoan gene repertoire and genomic organization.</title>
        <authorList>
            <person name="Putnam N.H."/>
            <person name="Srivastava M."/>
            <person name="Hellsten U."/>
            <person name="Dirks B."/>
            <person name="Chapman J."/>
            <person name="Salamov A."/>
            <person name="Terry A."/>
            <person name="Shapiro H."/>
            <person name="Lindquist E."/>
            <person name="Kapitonov V.V."/>
            <person name="Jurka J."/>
            <person name="Genikhovich G."/>
            <person name="Grigoriev I.V."/>
            <person name="Lucas S.M."/>
            <person name="Steele R.E."/>
            <person name="Finnerty J.R."/>
            <person name="Technau U."/>
            <person name="Martindale M.Q."/>
            <person name="Rokhsar D.S."/>
        </authorList>
    </citation>
    <scope>NUCLEOTIDE SEQUENCE [LARGE SCALE GENOMIC DNA]</scope>
    <source>
        <strain evidence="27">CH2 X CH6</strain>
    </source>
</reference>
<dbReference type="SUPFAM" id="SSF56112">
    <property type="entry name" value="Protein kinase-like (PK-like)"/>
    <property type="match status" value="1"/>
</dbReference>
<dbReference type="FunFam" id="1.10.510.10:FF:000245">
    <property type="entry name" value="serine/threonine-protein kinase STK11"/>
    <property type="match status" value="1"/>
</dbReference>
<evidence type="ECO:0000256" key="9">
    <source>
        <dbReference type="ARBA" id="ARBA00022553"/>
    </source>
</evidence>
<evidence type="ECO:0000256" key="4">
    <source>
        <dbReference type="ARBA" id="ARBA00004496"/>
    </source>
</evidence>
<comment type="catalytic activity">
    <reaction evidence="21">
        <text>L-threonyl-[protein] + ATP = O-phospho-L-threonyl-[protein] + ADP + H(+)</text>
        <dbReference type="Rhea" id="RHEA:46608"/>
        <dbReference type="Rhea" id="RHEA-COMP:11060"/>
        <dbReference type="Rhea" id="RHEA-COMP:11605"/>
        <dbReference type="ChEBI" id="CHEBI:15378"/>
        <dbReference type="ChEBI" id="CHEBI:30013"/>
        <dbReference type="ChEBI" id="CHEBI:30616"/>
        <dbReference type="ChEBI" id="CHEBI:61977"/>
        <dbReference type="ChEBI" id="CHEBI:456216"/>
        <dbReference type="EC" id="2.7.11.1"/>
    </reaction>
</comment>
<dbReference type="PROSITE" id="PS50011">
    <property type="entry name" value="PROTEIN_KINASE_DOM"/>
    <property type="match status" value="1"/>
</dbReference>
<comment type="cofactor">
    <cofactor evidence="2">
        <name>Mg(2+)</name>
        <dbReference type="ChEBI" id="CHEBI:18420"/>
    </cofactor>
</comment>
<gene>
    <name evidence="26" type="ORF">NEMVEDRAFT_v1g162441</name>
</gene>
<evidence type="ECO:0000256" key="6">
    <source>
        <dbReference type="ARBA" id="ARBA00012513"/>
    </source>
</evidence>
<dbReference type="InterPro" id="IPR000719">
    <property type="entry name" value="Prot_kinase_dom"/>
</dbReference>
<evidence type="ECO:0000256" key="3">
    <source>
        <dbReference type="ARBA" id="ARBA00004123"/>
    </source>
</evidence>
<dbReference type="GO" id="GO:0005634">
    <property type="term" value="C:nucleus"/>
    <property type="evidence" value="ECO:0007669"/>
    <property type="project" value="UniProtKB-SubCell"/>
</dbReference>
<evidence type="ECO:0000256" key="13">
    <source>
        <dbReference type="ARBA" id="ARBA00022741"/>
    </source>
</evidence>
<dbReference type="GO" id="GO:0030010">
    <property type="term" value="P:establishment of cell polarity"/>
    <property type="evidence" value="ECO:0007669"/>
    <property type="project" value="InterPro"/>
</dbReference>
<protein>
    <recommendedName>
        <fullName evidence="23">Serine/threonine-protein kinase STK11</fullName>
        <ecNumber evidence="6">2.7.11.1</ecNumber>
    </recommendedName>
</protein>
<dbReference type="eggNOG" id="KOG0583">
    <property type="taxonomic scope" value="Eukaryota"/>
</dbReference>
<keyword evidence="8" id="KW-0723">Serine/threonine-protein kinase</keyword>
<dbReference type="GO" id="GO:0030295">
    <property type="term" value="F:protein kinase activator activity"/>
    <property type="evidence" value="ECO:0007669"/>
    <property type="project" value="InterPro"/>
</dbReference>
<evidence type="ECO:0000259" key="25">
    <source>
        <dbReference type="PROSITE" id="PS50011"/>
    </source>
</evidence>
<keyword evidence="18" id="KW-0464">Manganese</keyword>
<keyword evidence="15" id="KW-0418">Kinase</keyword>
<dbReference type="FunFam" id="3.30.200.20:FF:000235">
    <property type="entry name" value="serine/threonine-protein kinase STK11"/>
    <property type="match status" value="1"/>
</dbReference>
<keyword evidence="14" id="KW-0227">DNA damage</keyword>
<evidence type="ECO:0000313" key="27">
    <source>
        <dbReference type="Proteomes" id="UP000001593"/>
    </source>
</evidence>
<sequence length="380" mass="43012">MVDSMVAGNGGQPQFIMGGSSPDENDLDVNPLAHFSSPPWLENDDPTIIFHRVNSDQIIYSPRAKRAKLVGKYLMGDMLGEGSYGKVKEMLDCENLRRCAVKILKKRRLRRIPNGEQNVKREIRLLKRLNHKNVIQLYDVIYDEVKQKMYMIFEYCVGELQEMLESVDDRKFPISQAHGYFCQLMDGLKYLHCQGVVHKDILFQPSNLLLSTDGTLKISDLGVAERLSPFSADDTCRTSQGSPAFQPPEIANGLETFSGFKVDIWAAGVTLYNITTGKYPFEGDNIYRLFENIGKGEFSIPDEVDDSLSDLLKGMLNPDPEKRLTIEQIRNHRWVIKTHPLPRDPVAIPPLGGDEVRGMTVIPYLEDLHSSSEHLNQEGQ</sequence>
<evidence type="ECO:0000256" key="23">
    <source>
        <dbReference type="ARBA" id="ARBA00068788"/>
    </source>
</evidence>
<evidence type="ECO:0000256" key="1">
    <source>
        <dbReference type="ARBA" id="ARBA00001936"/>
    </source>
</evidence>
<evidence type="ECO:0000256" key="16">
    <source>
        <dbReference type="ARBA" id="ARBA00022840"/>
    </source>
</evidence>
<comment type="similarity">
    <text evidence="5">Belongs to the protein kinase superfamily. CAMK Ser/Thr protein kinase family. LKB1 subfamily.</text>
</comment>
<accession>A7RTB4</accession>
<evidence type="ECO:0000256" key="24">
    <source>
        <dbReference type="PROSITE-ProRule" id="PRU10141"/>
    </source>
</evidence>
<dbReference type="GO" id="GO:0004674">
    <property type="term" value="F:protein serine/threonine kinase activity"/>
    <property type="evidence" value="ECO:0000318"/>
    <property type="project" value="GO_Central"/>
</dbReference>
<evidence type="ECO:0000256" key="11">
    <source>
        <dbReference type="ARBA" id="ARBA00022703"/>
    </source>
</evidence>
<evidence type="ECO:0000256" key="21">
    <source>
        <dbReference type="ARBA" id="ARBA00047899"/>
    </source>
</evidence>
<dbReference type="AlphaFoldDB" id="A7RTB4"/>
<keyword evidence="17" id="KW-0460">Magnesium</keyword>
<dbReference type="GO" id="GO:0006915">
    <property type="term" value="P:apoptotic process"/>
    <property type="evidence" value="ECO:0007669"/>
    <property type="project" value="UniProtKB-KW"/>
</dbReference>
<dbReference type="GO" id="GO:0046872">
    <property type="term" value="F:metal ion binding"/>
    <property type="evidence" value="ECO:0007669"/>
    <property type="project" value="UniProtKB-KW"/>
</dbReference>
<evidence type="ECO:0000256" key="2">
    <source>
        <dbReference type="ARBA" id="ARBA00001946"/>
    </source>
</evidence>
<dbReference type="OMA" id="AYHYGSE"/>
<dbReference type="GO" id="GO:0001558">
    <property type="term" value="P:regulation of cell growth"/>
    <property type="evidence" value="ECO:0007669"/>
    <property type="project" value="InterPro"/>
</dbReference>
<evidence type="ECO:0000256" key="18">
    <source>
        <dbReference type="ARBA" id="ARBA00023211"/>
    </source>
</evidence>
<dbReference type="CDD" id="cd14119">
    <property type="entry name" value="STKc_LKB1"/>
    <property type="match status" value="1"/>
</dbReference>
<dbReference type="EMBL" id="DS469536">
    <property type="protein sequence ID" value="EDO45439.1"/>
    <property type="molecule type" value="Genomic_DNA"/>
</dbReference>
<dbReference type="Proteomes" id="UP000001593">
    <property type="component" value="Unassembled WGS sequence"/>
</dbReference>
<keyword evidence="16 24" id="KW-0067">ATP-binding</keyword>
<comment type="cofactor">
    <cofactor evidence="1">
        <name>Mn(2+)</name>
        <dbReference type="ChEBI" id="CHEBI:29035"/>
    </cofactor>
</comment>
<dbReference type="PANTHER" id="PTHR24346:SF94">
    <property type="entry name" value="NON-SPECIFIC SERINE_THREONINE PROTEIN KINASE"/>
    <property type="match status" value="1"/>
</dbReference>
<dbReference type="InParanoid" id="A7RTB4"/>
<keyword evidence="10" id="KW-0808">Transferase</keyword>
<dbReference type="PROSITE" id="PS00107">
    <property type="entry name" value="PROTEIN_KINASE_ATP"/>
    <property type="match status" value="1"/>
</dbReference>
<evidence type="ECO:0000256" key="8">
    <source>
        <dbReference type="ARBA" id="ARBA00022527"/>
    </source>
</evidence>
<dbReference type="GO" id="GO:0035556">
    <property type="term" value="P:intracellular signal transduction"/>
    <property type="evidence" value="ECO:0000318"/>
    <property type="project" value="GO_Central"/>
</dbReference>
<keyword evidence="9" id="KW-0597">Phosphoprotein</keyword>
<dbReference type="GO" id="GO:0042593">
    <property type="term" value="P:glucose homeostasis"/>
    <property type="evidence" value="ECO:0007669"/>
    <property type="project" value="InterPro"/>
</dbReference>
<evidence type="ECO:0000256" key="19">
    <source>
        <dbReference type="ARBA" id="ARBA00023242"/>
    </source>
</evidence>
<keyword evidence="13 24" id="KW-0547">Nucleotide-binding</keyword>
<evidence type="ECO:0000256" key="20">
    <source>
        <dbReference type="ARBA" id="ARBA00023306"/>
    </source>
</evidence>
<dbReference type="GO" id="GO:0005524">
    <property type="term" value="F:ATP binding"/>
    <property type="evidence" value="ECO:0007669"/>
    <property type="project" value="UniProtKB-UniRule"/>
</dbReference>
<evidence type="ECO:0000256" key="5">
    <source>
        <dbReference type="ARBA" id="ARBA00009985"/>
    </source>
</evidence>
<keyword evidence="27" id="KW-1185">Reference proteome</keyword>
<dbReference type="PhylomeDB" id="A7RTB4"/>
<dbReference type="InterPro" id="IPR017441">
    <property type="entry name" value="Protein_kinase_ATP_BS"/>
</dbReference>
<comment type="subcellular location">
    <subcellularLocation>
        <location evidence="4">Cytoplasm</location>
    </subcellularLocation>
    <subcellularLocation>
        <location evidence="3">Nucleus</location>
    </subcellularLocation>
</comment>
<evidence type="ECO:0000256" key="17">
    <source>
        <dbReference type="ARBA" id="ARBA00022842"/>
    </source>
</evidence>
<dbReference type="Gene3D" id="3.30.200.20">
    <property type="entry name" value="Phosphorylase Kinase, domain 1"/>
    <property type="match status" value="1"/>
</dbReference>
<comment type="catalytic activity">
    <reaction evidence="22">
        <text>L-seryl-[protein] + ATP = O-phospho-L-seryl-[protein] + ADP + H(+)</text>
        <dbReference type="Rhea" id="RHEA:17989"/>
        <dbReference type="Rhea" id="RHEA-COMP:9863"/>
        <dbReference type="Rhea" id="RHEA-COMP:11604"/>
        <dbReference type="ChEBI" id="CHEBI:15378"/>
        <dbReference type="ChEBI" id="CHEBI:29999"/>
        <dbReference type="ChEBI" id="CHEBI:30616"/>
        <dbReference type="ChEBI" id="CHEBI:83421"/>
        <dbReference type="ChEBI" id="CHEBI:456216"/>
        <dbReference type="EC" id="2.7.11.1"/>
    </reaction>
</comment>
<keyword evidence="19" id="KW-0539">Nucleus</keyword>
<dbReference type="GO" id="GO:0005737">
    <property type="term" value="C:cytoplasm"/>
    <property type="evidence" value="ECO:0000318"/>
    <property type="project" value="GO_Central"/>
</dbReference>
<keyword evidence="20" id="KW-0131">Cell cycle</keyword>
<feature type="domain" description="Protein kinase" evidence="25">
    <location>
        <begin position="73"/>
        <end position="335"/>
    </location>
</feature>
<keyword evidence="12" id="KW-0479">Metal-binding</keyword>
<dbReference type="Gene3D" id="1.10.510.10">
    <property type="entry name" value="Transferase(Phosphotransferase) domain 1"/>
    <property type="match status" value="1"/>
</dbReference>
<keyword evidence="11" id="KW-0053">Apoptosis</keyword>
<evidence type="ECO:0000256" key="15">
    <source>
        <dbReference type="ARBA" id="ARBA00022777"/>
    </source>
</evidence>
<dbReference type="EC" id="2.7.11.1" evidence="6"/>
<evidence type="ECO:0000256" key="7">
    <source>
        <dbReference type="ARBA" id="ARBA00022490"/>
    </source>
</evidence>
<dbReference type="InterPro" id="IPR039154">
    <property type="entry name" value="LKB1_c"/>
</dbReference>
<keyword evidence="7" id="KW-0963">Cytoplasm</keyword>
<organism evidence="26 27">
    <name type="scientific">Nematostella vectensis</name>
    <name type="common">Starlet sea anemone</name>
    <dbReference type="NCBI Taxonomy" id="45351"/>
    <lineage>
        <taxon>Eukaryota</taxon>
        <taxon>Metazoa</taxon>
        <taxon>Cnidaria</taxon>
        <taxon>Anthozoa</taxon>
        <taxon>Hexacorallia</taxon>
        <taxon>Actiniaria</taxon>
        <taxon>Edwardsiidae</taxon>
        <taxon>Nematostella</taxon>
    </lineage>
</organism>
<dbReference type="STRING" id="45351.A7RTB4"/>
<dbReference type="InterPro" id="IPR011009">
    <property type="entry name" value="Kinase-like_dom_sf"/>
</dbReference>
<dbReference type="PANTHER" id="PTHR24346">
    <property type="entry name" value="MAP/MICROTUBULE AFFINITY-REGULATING KINASE"/>
    <property type="match status" value="1"/>
</dbReference>
<proteinExistence type="inferred from homology"/>
<evidence type="ECO:0000313" key="26">
    <source>
        <dbReference type="EMBL" id="EDO45439.1"/>
    </source>
</evidence>
<dbReference type="Pfam" id="PF00069">
    <property type="entry name" value="Pkinase"/>
    <property type="match status" value="1"/>
</dbReference>
<dbReference type="GO" id="GO:0006974">
    <property type="term" value="P:DNA damage response"/>
    <property type="evidence" value="ECO:0007669"/>
    <property type="project" value="UniProtKB-KW"/>
</dbReference>
<dbReference type="HOGENOM" id="CLU_000288_1_2_1"/>
<feature type="binding site" evidence="24">
    <location>
        <position position="102"/>
    </location>
    <ligand>
        <name>ATP</name>
        <dbReference type="ChEBI" id="CHEBI:30616"/>
    </ligand>
</feature>
<evidence type="ECO:0000256" key="22">
    <source>
        <dbReference type="ARBA" id="ARBA00048679"/>
    </source>
</evidence>
<evidence type="ECO:0000256" key="14">
    <source>
        <dbReference type="ARBA" id="ARBA00022763"/>
    </source>
</evidence>
<name>A7RTB4_NEMVE</name>
<evidence type="ECO:0000256" key="10">
    <source>
        <dbReference type="ARBA" id="ARBA00022679"/>
    </source>
</evidence>
<dbReference type="FunCoup" id="A7RTB4">
    <property type="interactions" value="354"/>
</dbReference>
<evidence type="ECO:0000256" key="12">
    <source>
        <dbReference type="ARBA" id="ARBA00022723"/>
    </source>
</evidence>